<feature type="domain" description="Ribosomal RNA methyltransferase FtsJ" evidence="3">
    <location>
        <begin position="213"/>
        <end position="438"/>
    </location>
</feature>
<evidence type="ECO:0000313" key="4">
    <source>
        <dbReference type="EMBL" id="GMI53911.1"/>
    </source>
</evidence>
<evidence type="ECO:0000256" key="1">
    <source>
        <dbReference type="RuleBase" id="RU368012"/>
    </source>
</evidence>
<comment type="caution">
    <text evidence="4">The sequence shown here is derived from an EMBL/GenBank/DDBJ whole genome shotgun (WGS) entry which is preliminary data.</text>
</comment>
<dbReference type="Pfam" id="PF01728">
    <property type="entry name" value="FtsJ"/>
    <property type="match status" value="1"/>
</dbReference>
<organism evidence="4 5">
    <name type="scientific">Tetraparma gracilis</name>
    <dbReference type="NCBI Taxonomy" id="2962635"/>
    <lineage>
        <taxon>Eukaryota</taxon>
        <taxon>Sar</taxon>
        <taxon>Stramenopiles</taxon>
        <taxon>Ochrophyta</taxon>
        <taxon>Bolidophyceae</taxon>
        <taxon>Parmales</taxon>
        <taxon>Triparmaceae</taxon>
        <taxon>Tetraparma</taxon>
    </lineage>
</organism>
<accession>A0ABQ6NAW0</accession>
<keyword evidence="1" id="KW-0506">mRNA capping</keyword>
<dbReference type="Proteomes" id="UP001165060">
    <property type="component" value="Unassembled WGS sequence"/>
</dbReference>
<name>A0ABQ6NAW0_9STRA</name>
<dbReference type="InterPro" id="IPR029063">
    <property type="entry name" value="SAM-dependent_MTases_sf"/>
</dbReference>
<comment type="subcellular location">
    <subcellularLocation>
        <location evidence="1">Nucleus</location>
    </subcellularLocation>
</comment>
<sequence length="551" mass="58086">MGRKSSQKKAQSTPATGAKLGKRTRFADDTSFAKSKPAKPSSKSSSSSSSSSPKTPVKHCWLLPTPSLPPSCPSSSFALSASTAPLWLYPRAPQFPPLGPAADLPDLRRSLLEEKRKLHPFATRHAKNLNRALLPPTTAYDAPKDEGDMGDAPKDEGSMGDAPADDAPADEAPPPPQTLIARPATAASSFHLARVVTNPFDDLTTKKGVSRRFVNRSAVKLANVDALLDGLLSKAGGRGGLKFVDLCGAPGGFSEYLLHRCSRNGRPAHGWGMSLAGENGEGSGAEWKLDHLMEHMQTDADVQYRCCYGADGTGDIYDPANVRSLAAHVLADSGTWPASPPHVPPGKAQLVVCDGGFDAQRDVEDQEARALRLVACQGAAAVRLLSAGGVLLLKYFGAAGGTAKVLKVLASCFMRTLVVKPVSSRPASAERYLVCDKFRGGGTGDEDAERWAAQLLRAGEGGEEMDEDMHDGEGEQAGDEIDAYFTHVDAKMLALNVAACGAIVEVLLAAGGDGAGKAASKLEQVKGDDPLRKRLVEGRADVGAFKRAWDL</sequence>
<keyword evidence="1" id="KW-0808">Transferase</keyword>
<dbReference type="InterPro" id="IPR002877">
    <property type="entry name" value="RNA_MeTrfase_FtsJ_dom"/>
</dbReference>
<feature type="compositionally biased region" description="Low complexity" evidence="2">
    <location>
        <begin position="33"/>
        <end position="54"/>
    </location>
</feature>
<gene>
    <name evidence="4" type="ORF">TeGR_g1185</name>
</gene>
<evidence type="ECO:0000313" key="5">
    <source>
        <dbReference type="Proteomes" id="UP001165060"/>
    </source>
</evidence>
<comment type="catalytic activity">
    <reaction evidence="1">
        <text>a 5'-end (N(7)-methyl 5'-triphosphoguanosine)-ribonucleoside in mRNA + S-adenosyl-L-methionine = a 5'-end (N(7)-methyl 5'-triphosphoguanosine)-(2'-O-methyl-ribonucleoside) in mRNA + S-adenosyl-L-homocysteine + H(+)</text>
        <dbReference type="Rhea" id="RHEA:67020"/>
        <dbReference type="Rhea" id="RHEA-COMP:17167"/>
        <dbReference type="Rhea" id="RHEA-COMP:17168"/>
        <dbReference type="ChEBI" id="CHEBI:15378"/>
        <dbReference type="ChEBI" id="CHEBI:57856"/>
        <dbReference type="ChEBI" id="CHEBI:59789"/>
        <dbReference type="ChEBI" id="CHEBI:156461"/>
        <dbReference type="ChEBI" id="CHEBI:167609"/>
        <dbReference type="EC" id="2.1.1.57"/>
    </reaction>
</comment>
<evidence type="ECO:0000256" key="2">
    <source>
        <dbReference type="SAM" id="MobiDB-lite"/>
    </source>
</evidence>
<keyword evidence="1" id="KW-0949">S-adenosyl-L-methionine</keyword>
<keyword evidence="1" id="KW-0507">mRNA processing</keyword>
<dbReference type="SUPFAM" id="SSF53335">
    <property type="entry name" value="S-adenosyl-L-methionine-dependent methyltransferases"/>
    <property type="match status" value="1"/>
</dbReference>
<feature type="region of interest" description="Disordered" evidence="2">
    <location>
        <begin position="1"/>
        <end position="65"/>
    </location>
</feature>
<keyword evidence="1" id="KW-0539">Nucleus</keyword>
<keyword evidence="1" id="KW-0489">Methyltransferase</keyword>
<dbReference type="EMBL" id="BRYB01006639">
    <property type="protein sequence ID" value="GMI53911.1"/>
    <property type="molecule type" value="Genomic_DNA"/>
</dbReference>
<dbReference type="PANTHER" id="PTHR16121">
    <property type="entry name" value="CAP-SPECIFIC MRNA (NUCLEOSIDE-2'-O-)-METHYLTRANSFERASE 1-RELATED"/>
    <property type="match status" value="1"/>
</dbReference>
<dbReference type="InterPro" id="IPR050851">
    <property type="entry name" value="mRNA_Cap_2O-Ribose_MeTrfase"/>
</dbReference>
<feature type="compositionally biased region" description="Basic and acidic residues" evidence="2">
    <location>
        <begin position="142"/>
        <end position="157"/>
    </location>
</feature>
<evidence type="ECO:0000259" key="3">
    <source>
        <dbReference type="Pfam" id="PF01728"/>
    </source>
</evidence>
<proteinExistence type="predicted"/>
<dbReference type="PANTHER" id="PTHR16121:SF0">
    <property type="entry name" value="CAP-SPECIFIC MRNA (NUCLEOSIDE-2'-O-)-METHYLTRANSFERASE 1"/>
    <property type="match status" value="1"/>
</dbReference>
<comment type="function">
    <text evidence="1">S-adenosyl-L-methionine-dependent methyltransferase that mediates RNA cap1 2'-O-ribose methylation to the 5'-cap structure of RNAs. Methylates the ribose of the first nucleotide of a m(7)GpppG-capped mRNA to produce m(7)GpppNmp (cap1).</text>
</comment>
<protein>
    <recommendedName>
        <fullName evidence="1">Cap-specific mRNA (nucleoside-2'-O-)-methyltransferase 1</fullName>
        <ecNumber evidence="1">2.1.1.57</ecNumber>
    </recommendedName>
    <alternativeName>
        <fullName evidence="1">Cap1 2'O-ribose methyltransferase 1</fullName>
    </alternativeName>
</protein>
<keyword evidence="5" id="KW-1185">Reference proteome</keyword>
<dbReference type="Gene3D" id="3.40.50.12760">
    <property type="match status" value="1"/>
</dbReference>
<reference evidence="4 5" key="1">
    <citation type="journal article" date="2023" name="Commun. Biol.">
        <title>Genome analysis of Parmales, the sister group of diatoms, reveals the evolutionary specialization of diatoms from phago-mixotrophs to photoautotrophs.</title>
        <authorList>
            <person name="Ban H."/>
            <person name="Sato S."/>
            <person name="Yoshikawa S."/>
            <person name="Yamada K."/>
            <person name="Nakamura Y."/>
            <person name="Ichinomiya M."/>
            <person name="Sato N."/>
            <person name="Blanc-Mathieu R."/>
            <person name="Endo H."/>
            <person name="Kuwata A."/>
            <person name="Ogata H."/>
        </authorList>
    </citation>
    <scope>NUCLEOTIDE SEQUENCE [LARGE SCALE GENOMIC DNA]</scope>
</reference>
<feature type="region of interest" description="Disordered" evidence="2">
    <location>
        <begin position="134"/>
        <end position="180"/>
    </location>
</feature>
<dbReference type="EC" id="2.1.1.57" evidence="1"/>